<evidence type="ECO:0000313" key="2">
    <source>
        <dbReference type="Proteomes" id="UP000180194"/>
    </source>
</evidence>
<gene>
    <name evidence="1" type="ORF">BBV17_04790</name>
</gene>
<sequence>MAIKIDVQKTYEEVEIADKIYRMYLNDEKLREYDKVFRKFRKESLKMSERDYSKMTDKEQKAAEKENYEIMYSVVELLLGEESFEKVYADTGKSLLVMADIIMQLMEVVGKRMQAFKKREKAYYTGK</sequence>
<dbReference type="EMBL" id="MBRJ01000079">
    <property type="protein sequence ID" value="OHX38828.1"/>
    <property type="molecule type" value="Genomic_DNA"/>
</dbReference>
<keyword evidence="2" id="KW-1185">Reference proteome</keyword>
<dbReference type="RefSeq" id="WP_071160370.1">
    <property type="nucleotide sequence ID" value="NZ_MBRJ01000079.1"/>
</dbReference>
<name>A0ABX3CJV9_9BACI</name>
<comment type="caution">
    <text evidence="1">The sequence shown here is derived from an EMBL/GenBank/DDBJ whole genome shotgun (WGS) entry which is preliminary data.</text>
</comment>
<proteinExistence type="predicted"/>
<organism evidence="1 2">
    <name type="scientific">Cytobacillus oceanisediminis</name>
    <dbReference type="NCBI Taxonomy" id="665099"/>
    <lineage>
        <taxon>Bacteria</taxon>
        <taxon>Bacillati</taxon>
        <taxon>Bacillota</taxon>
        <taxon>Bacilli</taxon>
        <taxon>Bacillales</taxon>
        <taxon>Bacillaceae</taxon>
        <taxon>Cytobacillus</taxon>
    </lineage>
</organism>
<accession>A0ABX3CJV9</accession>
<protein>
    <submittedName>
        <fullName evidence="1">Uncharacterized protein</fullName>
    </submittedName>
</protein>
<evidence type="ECO:0000313" key="1">
    <source>
        <dbReference type="EMBL" id="OHX38828.1"/>
    </source>
</evidence>
<dbReference type="Proteomes" id="UP000180194">
    <property type="component" value="Unassembled WGS sequence"/>
</dbReference>
<reference evidence="1 2" key="1">
    <citation type="submission" date="2016-07" db="EMBL/GenBank/DDBJ databases">
        <title>Bacillus oceanisediminis whole genome.</title>
        <authorList>
            <person name="Pal Y."/>
            <person name="Verma A."/>
            <person name="Mual P."/>
            <person name="Srinivasan K."/>
        </authorList>
    </citation>
    <scope>NUCLEOTIDE SEQUENCE [LARGE SCALE GENOMIC DNA]</scope>
    <source>
        <strain evidence="1 2">Bhandara28</strain>
    </source>
</reference>